<sequence length="142" mass="15330">MGFKNRNVCFYGLMIGGVLFFSMLICGCITITIYDSDCCQCPQEGRQQGVDWGQKVHGIAYHDVNGNNKRDTGEPAISGAYVKLDGVYDYSTNRNSVGYYTLSPLAGGYTAICSAQGYATRTTSIDVDVGETVPLSFGMSSL</sequence>
<reference evidence="2 3" key="1">
    <citation type="journal article" date="2017" name="Water Res.">
        <title>Discovery and metagenomic analysis of an anammox bacterial enrichment related to Candidatus "Brocadia caroliniensis" in a full-scale glycerol-fed nitritation-denitritation separate centrate treatment process.</title>
        <authorList>
            <person name="Park H."/>
            <person name="Brotto A.C."/>
            <person name="van Loosdrecht M.C."/>
            <person name="Chandran K."/>
        </authorList>
    </citation>
    <scope>NUCLEOTIDE SEQUENCE [LARGE SCALE GENOMIC DNA]</scope>
    <source>
        <strain evidence="2">26THWARD</strain>
    </source>
</reference>
<keyword evidence="1" id="KW-0812">Transmembrane</keyword>
<organism evidence="2 3">
    <name type="scientific">Candidatus Brocadia carolinensis</name>
    <dbReference type="NCBI Taxonomy" id="1004156"/>
    <lineage>
        <taxon>Bacteria</taxon>
        <taxon>Pseudomonadati</taxon>
        <taxon>Planctomycetota</taxon>
        <taxon>Candidatus Brocadiia</taxon>
        <taxon>Candidatus Brocadiales</taxon>
        <taxon>Candidatus Brocadiaceae</taxon>
        <taxon>Candidatus Brocadia</taxon>
    </lineage>
</organism>
<proteinExistence type="predicted"/>
<name>A0A1V4AUL8_9BACT</name>
<keyword evidence="1" id="KW-1133">Transmembrane helix</keyword>
<protein>
    <recommendedName>
        <fullName evidence="4">SD-repeat containing protein B domain-containing protein</fullName>
    </recommendedName>
</protein>
<accession>A0A1V4AUL8</accession>
<evidence type="ECO:0000313" key="3">
    <source>
        <dbReference type="Proteomes" id="UP000189681"/>
    </source>
</evidence>
<gene>
    <name evidence="2" type="ORF">AYP45_07035</name>
</gene>
<feature type="transmembrane region" description="Helical" evidence="1">
    <location>
        <begin position="12"/>
        <end position="34"/>
    </location>
</feature>
<dbReference type="EMBL" id="AYTS01000061">
    <property type="protein sequence ID" value="OOP56766.1"/>
    <property type="molecule type" value="Genomic_DNA"/>
</dbReference>
<dbReference type="AlphaFoldDB" id="A0A1V4AUL8"/>
<dbReference type="Gene3D" id="2.60.40.1120">
    <property type="entry name" value="Carboxypeptidase-like, regulatory domain"/>
    <property type="match status" value="1"/>
</dbReference>
<comment type="caution">
    <text evidence="2">The sequence shown here is derived from an EMBL/GenBank/DDBJ whole genome shotgun (WGS) entry which is preliminary data.</text>
</comment>
<keyword evidence="1" id="KW-0472">Membrane</keyword>
<dbReference type="PROSITE" id="PS51257">
    <property type="entry name" value="PROKAR_LIPOPROTEIN"/>
    <property type="match status" value="1"/>
</dbReference>
<evidence type="ECO:0008006" key="4">
    <source>
        <dbReference type="Google" id="ProtNLM"/>
    </source>
</evidence>
<evidence type="ECO:0000256" key="1">
    <source>
        <dbReference type="SAM" id="Phobius"/>
    </source>
</evidence>
<dbReference type="SUPFAM" id="SSF117074">
    <property type="entry name" value="Hypothetical protein PA1324"/>
    <property type="match status" value="1"/>
</dbReference>
<evidence type="ECO:0000313" key="2">
    <source>
        <dbReference type="EMBL" id="OOP56766.1"/>
    </source>
</evidence>
<dbReference type="Proteomes" id="UP000189681">
    <property type="component" value="Unassembled WGS sequence"/>
</dbReference>